<evidence type="ECO:0000256" key="5">
    <source>
        <dbReference type="ARBA" id="ARBA00022824"/>
    </source>
</evidence>
<dbReference type="InterPro" id="IPR007369">
    <property type="entry name" value="Peptidase_A22B_SPP"/>
</dbReference>
<dbReference type="EMBL" id="JAQQBR010001833">
    <property type="protein sequence ID" value="KAK0162516.1"/>
    <property type="molecule type" value="Genomic_DNA"/>
</dbReference>
<reference evidence="10" key="1">
    <citation type="journal article" date="2023" name="bioRxiv">
        <title>Scaffold-level genome assemblies of two parasitoid biocontrol wasps reveal the parthenogenesis mechanism and an associated novel virus.</title>
        <authorList>
            <person name="Inwood S."/>
            <person name="Skelly J."/>
            <person name="Guhlin J."/>
            <person name="Harrop T."/>
            <person name="Goldson S."/>
            <person name="Dearden P."/>
        </authorList>
    </citation>
    <scope>NUCLEOTIDE SEQUENCE</scope>
    <source>
        <strain evidence="10">Lincoln</strain>
        <tissue evidence="10">Whole body</tissue>
    </source>
</reference>
<sequence length="408" mass="45703">MDGVAKEVLAKVNESVCTDNDCPPRRIPSTPEGMAIAYSGLVIMAILPIFFGSYRSVKHHKEQKQAYEARGEKPDTMSQKDAAMFPVVSSVALFGFYLFFQIFSKEYINLLLTGYFFFLGILALCHLISPVISSLVPAAIPKTPYHIKFTSGEGDKLENVIDYKFNLHDIVCLICCSMIGVWYLVQKHWIANNLFGIAFAINAVELMHLNNIVTGCILLGGLFVYDIFWVFGTNVMITVAKSFEAPIKLIFPQDILEAGFGAKNFAMLGLGDIVVPGIFIALLLRFDHSLRRKSNTYFYSTFFAYFMGLLTTMLIMHLFNHAQPALLYLVPACLGTPLIVALVKGDIKTLFLYEDHPQIALNDESDAQEIEKSGESRDKQITLKKRKKDNNASGGEETDEQIDTRKEK</sequence>
<dbReference type="InterPro" id="IPR006639">
    <property type="entry name" value="Preselin/SPP"/>
</dbReference>
<feature type="transmembrane region" description="Helical" evidence="9">
    <location>
        <begin position="35"/>
        <end position="54"/>
    </location>
</feature>
<evidence type="ECO:0000256" key="3">
    <source>
        <dbReference type="ARBA" id="ARBA00022692"/>
    </source>
</evidence>
<dbReference type="GO" id="GO:0033619">
    <property type="term" value="P:membrane protein proteolysis"/>
    <property type="evidence" value="ECO:0007669"/>
    <property type="project" value="TreeGrafter"/>
</dbReference>
<evidence type="ECO:0000256" key="7">
    <source>
        <dbReference type="ARBA" id="ARBA00023136"/>
    </source>
</evidence>
<dbReference type="PANTHER" id="PTHR12174">
    <property type="entry name" value="SIGNAL PEPTIDE PEPTIDASE"/>
    <property type="match status" value="1"/>
</dbReference>
<evidence type="ECO:0000313" key="11">
    <source>
        <dbReference type="Proteomes" id="UP001168972"/>
    </source>
</evidence>
<accession>A0AA39F400</accession>
<evidence type="ECO:0008006" key="12">
    <source>
        <dbReference type="Google" id="ProtNLM"/>
    </source>
</evidence>
<feature type="transmembrane region" description="Helical" evidence="9">
    <location>
        <begin position="83"/>
        <end position="103"/>
    </location>
</feature>
<evidence type="ECO:0000256" key="8">
    <source>
        <dbReference type="SAM" id="MobiDB-lite"/>
    </source>
</evidence>
<evidence type="ECO:0000256" key="2">
    <source>
        <dbReference type="ARBA" id="ARBA00006859"/>
    </source>
</evidence>
<evidence type="ECO:0000313" key="10">
    <source>
        <dbReference type="EMBL" id="KAK0162516.1"/>
    </source>
</evidence>
<keyword evidence="3 9" id="KW-0812">Transmembrane</keyword>
<gene>
    <name evidence="10" type="ORF">PV327_006289</name>
</gene>
<dbReference type="GO" id="GO:0006465">
    <property type="term" value="P:signal peptide processing"/>
    <property type="evidence" value="ECO:0007669"/>
    <property type="project" value="TreeGrafter"/>
</dbReference>
<dbReference type="AlphaFoldDB" id="A0AA39F400"/>
<keyword evidence="5" id="KW-0256">Endoplasmic reticulum</keyword>
<evidence type="ECO:0000256" key="1">
    <source>
        <dbReference type="ARBA" id="ARBA00004477"/>
    </source>
</evidence>
<feature type="transmembrane region" description="Helical" evidence="9">
    <location>
        <begin position="165"/>
        <end position="184"/>
    </location>
</feature>
<dbReference type="SMART" id="SM00730">
    <property type="entry name" value="PSN"/>
    <property type="match status" value="1"/>
</dbReference>
<keyword evidence="7 9" id="KW-0472">Membrane</keyword>
<comment type="subcellular location">
    <subcellularLocation>
        <location evidence="1">Endoplasmic reticulum membrane</location>
        <topology evidence="1">Multi-pass membrane protein</topology>
    </subcellularLocation>
</comment>
<organism evidence="10 11">
    <name type="scientific">Microctonus hyperodae</name>
    <name type="common">Parasitoid wasp</name>
    <dbReference type="NCBI Taxonomy" id="165561"/>
    <lineage>
        <taxon>Eukaryota</taxon>
        <taxon>Metazoa</taxon>
        <taxon>Ecdysozoa</taxon>
        <taxon>Arthropoda</taxon>
        <taxon>Hexapoda</taxon>
        <taxon>Insecta</taxon>
        <taxon>Pterygota</taxon>
        <taxon>Neoptera</taxon>
        <taxon>Endopterygota</taxon>
        <taxon>Hymenoptera</taxon>
        <taxon>Apocrita</taxon>
        <taxon>Ichneumonoidea</taxon>
        <taxon>Braconidae</taxon>
        <taxon>Euphorinae</taxon>
        <taxon>Microctonus</taxon>
    </lineage>
</organism>
<keyword evidence="6 9" id="KW-1133">Transmembrane helix</keyword>
<feature type="transmembrane region" description="Helical" evidence="9">
    <location>
        <begin position="265"/>
        <end position="284"/>
    </location>
</feature>
<dbReference type="Pfam" id="PF04258">
    <property type="entry name" value="Peptidase_A22B"/>
    <property type="match status" value="1"/>
</dbReference>
<comment type="similarity">
    <text evidence="2">Belongs to the peptidase A22B family.</text>
</comment>
<dbReference type="PANTHER" id="PTHR12174:SF23">
    <property type="entry name" value="MINOR HISTOCOMPATIBILITY ANTIGEN H13"/>
    <property type="match status" value="1"/>
</dbReference>
<feature type="region of interest" description="Disordered" evidence="8">
    <location>
        <begin position="364"/>
        <end position="408"/>
    </location>
</feature>
<feature type="transmembrane region" description="Helical" evidence="9">
    <location>
        <begin position="216"/>
        <end position="237"/>
    </location>
</feature>
<dbReference type="GO" id="GO:0098554">
    <property type="term" value="C:cytoplasmic side of endoplasmic reticulum membrane"/>
    <property type="evidence" value="ECO:0007669"/>
    <property type="project" value="TreeGrafter"/>
</dbReference>
<feature type="transmembrane region" description="Helical" evidence="9">
    <location>
        <begin position="325"/>
        <end position="343"/>
    </location>
</feature>
<feature type="transmembrane region" description="Helical" evidence="9">
    <location>
        <begin position="296"/>
        <end position="319"/>
    </location>
</feature>
<keyword evidence="4" id="KW-0378">Hydrolase</keyword>
<feature type="compositionally biased region" description="Basic and acidic residues" evidence="8">
    <location>
        <begin position="369"/>
        <end position="381"/>
    </location>
</feature>
<evidence type="ECO:0000256" key="9">
    <source>
        <dbReference type="SAM" id="Phobius"/>
    </source>
</evidence>
<keyword evidence="11" id="KW-1185">Reference proteome</keyword>
<dbReference type="GO" id="GO:0042500">
    <property type="term" value="F:aspartic endopeptidase activity, intramembrane cleaving"/>
    <property type="evidence" value="ECO:0007669"/>
    <property type="project" value="InterPro"/>
</dbReference>
<name>A0AA39F400_MICHY</name>
<comment type="caution">
    <text evidence="10">The sequence shown here is derived from an EMBL/GenBank/DDBJ whole genome shotgun (WGS) entry which is preliminary data.</text>
</comment>
<reference evidence="10" key="2">
    <citation type="submission" date="2023-03" db="EMBL/GenBank/DDBJ databases">
        <authorList>
            <person name="Inwood S.N."/>
            <person name="Skelly J.G."/>
            <person name="Guhlin J."/>
            <person name="Harrop T.W.R."/>
            <person name="Goldson S.G."/>
            <person name="Dearden P.K."/>
        </authorList>
    </citation>
    <scope>NUCLEOTIDE SEQUENCE</scope>
    <source>
        <strain evidence="10">Lincoln</strain>
        <tissue evidence="10">Whole body</tissue>
    </source>
</reference>
<evidence type="ECO:0000256" key="4">
    <source>
        <dbReference type="ARBA" id="ARBA00022801"/>
    </source>
</evidence>
<proteinExistence type="inferred from homology"/>
<dbReference type="Proteomes" id="UP001168972">
    <property type="component" value="Unassembled WGS sequence"/>
</dbReference>
<dbReference type="GO" id="GO:0098553">
    <property type="term" value="C:lumenal side of endoplasmic reticulum membrane"/>
    <property type="evidence" value="ECO:0007669"/>
    <property type="project" value="TreeGrafter"/>
</dbReference>
<protein>
    <recommendedName>
        <fullName evidence="12">Minor histocompatibility antigen H13</fullName>
    </recommendedName>
</protein>
<feature type="transmembrane region" description="Helical" evidence="9">
    <location>
        <begin position="115"/>
        <end position="140"/>
    </location>
</feature>
<evidence type="ECO:0000256" key="6">
    <source>
        <dbReference type="ARBA" id="ARBA00022989"/>
    </source>
</evidence>